<name>A0A0A0BPM4_9CELL</name>
<keyword evidence="3" id="KW-1185">Reference proteome</keyword>
<protein>
    <submittedName>
        <fullName evidence="2">Uncharacterized protein</fullName>
    </submittedName>
</protein>
<dbReference type="RefSeq" id="WP_043608380.1">
    <property type="nucleotide sequence ID" value="NZ_AXCY01000086.1"/>
</dbReference>
<keyword evidence="1" id="KW-1133">Transmembrane helix</keyword>
<sequence length="134" mass="13195">MTPRTPRPAGRRRPAGQARLLGAAAMLVVGALLPWLMTAAGPVAGMRGPGVWTLYAGVLALAGGLVPHRRVAAVHGAVVGAVGVGLPLWQVVHVLGLVGTAGWAPGPGLVMTAGGGVLALAAAAALWRTPAVTA</sequence>
<feature type="transmembrane region" description="Helical" evidence="1">
    <location>
        <begin position="109"/>
        <end position="127"/>
    </location>
</feature>
<evidence type="ECO:0000313" key="3">
    <source>
        <dbReference type="Proteomes" id="UP000029839"/>
    </source>
</evidence>
<reference evidence="2 3" key="2">
    <citation type="journal article" date="2015" name="Stand. Genomic Sci.">
        <title>Draft genome sequence of Cellulomonas carbonis T26(T) and comparative analysis of six Cellulomonas genomes.</title>
        <authorList>
            <person name="Zhuang W."/>
            <person name="Zhang S."/>
            <person name="Xia X."/>
            <person name="Wang G."/>
        </authorList>
    </citation>
    <scope>NUCLEOTIDE SEQUENCE [LARGE SCALE GENOMIC DNA]</scope>
    <source>
        <strain evidence="2 3">T26</strain>
    </source>
</reference>
<dbReference type="AlphaFoldDB" id="A0A0A0BPM4"/>
<comment type="caution">
    <text evidence="2">The sequence shown here is derived from an EMBL/GenBank/DDBJ whole genome shotgun (WGS) entry which is preliminary data.</text>
</comment>
<gene>
    <name evidence="2" type="ORF">N868_01305</name>
</gene>
<reference evidence="2 3" key="1">
    <citation type="submission" date="2013-08" db="EMBL/GenBank/DDBJ databases">
        <title>Genome sequencing of Cellulomonas carbonis T26.</title>
        <authorList>
            <person name="Chen F."/>
            <person name="Li Y."/>
            <person name="Wang G."/>
        </authorList>
    </citation>
    <scope>NUCLEOTIDE SEQUENCE [LARGE SCALE GENOMIC DNA]</scope>
    <source>
        <strain evidence="2 3">T26</strain>
    </source>
</reference>
<keyword evidence="1" id="KW-0812">Transmembrane</keyword>
<accession>A0A0A0BPM4</accession>
<dbReference type="EMBL" id="AXCY01000086">
    <property type="protein sequence ID" value="KGM09612.1"/>
    <property type="molecule type" value="Genomic_DNA"/>
</dbReference>
<keyword evidence="1" id="KW-0472">Membrane</keyword>
<dbReference type="Proteomes" id="UP000029839">
    <property type="component" value="Unassembled WGS sequence"/>
</dbReference>
<feature type="transmembrane region" description="Helical" evidence="1">
    <location>
        <begin position="20"/>
        <end position="37"/>
    </location>
</feature>
<proteinExistence type="predicted"/>
<feature type="transmembrane region" description="Helical" evidence="1">
    <location>
        <begin position="49"/>
        <end position="66"/>
    </location>
</feature>
<evidence type="ECO:0000256" key="1">
    <source>
        <dbReference type="SAM" id="Phobius"/>
    </source>
</evidence>
<evidence type="ECO:0000313" key="2">
    <source>
        <dbReference type="EMBL" id="KGM09612.1"/>
    </source>
</evidence>
<organism evidence="2 3">
    <name type="scientific">Cellulomonas carbonis T26</name>
    <dbReference type="NCBI Taxonomy" id="947969"/>
    <lineage>
        <taxon>Bacteria</taxon>
        <taxon>Bacillati</taxon>
        <taxon>Actinomycetota</taxon>
        <taxon>Actinomycetes</taxon>
        <taxon>Micrococcales</taxon>
        <taxon>Cellulomonadaceae</taxon>
        <taxon>Cellulomonas</taxon>
    </lineage>
</organism>
<feature type="transmembrane region" description="Helical" evidence="1">
    <location>
        <begin position="78"/>
        <end position="103"/>
    </location>
</feature>